<dbReference type="PROSITE" id="PS50943">
    <property type="entry name" value="HTH_CROC1"/>
    <property type="match status" value="1"/>
</dbReference>
<dbReference type="OrthoDB" id="2629500at2"/>
<keyword evidence="2" id="KW-1185">Reference proteome</keyword>
<dbReference type="GO" id="GO:0003677">
    <property type="term" value="F:DNA binding"/>
    <property type="evidence" value="ECO:0007669"/>
    <property type="project" value="InterPro"/>
</dbReference>
<dbReference type="EMBL" id="NGJX01000001">
    <property type="protein sequence ID" value="RSU05433.1"/>
    <property type="molecule type" value="Genomic_DNA"/>
</dbReference>
<dbReference type="RefSeq" id="WP_114288937.1">
    <property type="nucleotide sequence ID" value="NZ_CP081459.1"/>
</dbReference>
<sequence>MSENLDLQIRNELRKRKMTLSELASLVGISSPYLSDILNGKRDGQKAQEHINSIKKILNIKSKQEV</sequence>
<accession>A0A369B436</accession>
<evidence type="ECO:0000313" key="2">
    <source>
        <dbReference type="Proteomes" id="UP000288197"/>
    </source>
</evidence>
<dbReference type="Pfam" id="PF01381">
    <property type="entry name" value="HTH_3"/>
    <property type="match status" value="1"/>
</dbReference>
<dbReference type="CDD" id="cd00093">
    <property type="entry name" value="HTH_XRE"/>
    <property type="match status" value="1"/>
</dbReference>
<dbReference type="SMART" id="SM00530">
    <property type="entry name" value="HTH_XRE"/>
    <property type="match status" value="1"/>
</dbReference>
<reference evidence="1 2" key="1">
    <citation type="submission" date="2017-05" db="EMBL/GenBank/DDBJ databases">
        <title>Vagococcus spp. assemblies.</title>
        <authorList>
            <person name="Gulvik C.A."/>
        </authorList>
    </citation>
    <scope>NUCLEOTIDE SEQUENCE [LARGE SCALE GENOMIC DNA]</scope>
    <source>
        <strain evidence="1 2">NCFB 2497</strain>
    </source>
</reference>
<organism evidence="1 2">
    <name type="scientific">Vagococcus fluvialis</name>
    <dbReference type="NCBI Taxonomy" id="2738"/>
    <lineage>
        <taxon>Bacteria</taxon>
        <taxon>Bacillati</taxon>
        <taxon>Bacillota</taxon>
        <taxon>Bacilli</taxon>
        <taxon>Lactobacillales</taxon>
        <taxon>Enterococcaceae</taxon>
        <taxon>Vagococcus</taxon>
    </lineage>
</organism>
<gene>
    <name evidence="1" type="ORF">CBF32_00090</name>
</gene>
<dbReference type="Proteomes" id="UP000288197">
    <property type="component" value="Unassembled WGS sequence"/>
</dbReference>
<comment type="caution">
    <text evidence="1">The sequence shown here is derived from an EMBL/GenBank/DDBJ whole genome shotgun (WGS) entry which is preliminary data.</text>
</comment>
<dbReference type="InterPro" id="IPR010982">
    <property type="entry name" value="Lambda_DNA-bd_dom_sf"/>
</dbReference>
<dbReference type="SUPFAM" id="SSF47413">
    <property type="entry name" value="lambda repressor-like DNA-binding domains"/>
    <property type="match status" value="1"/>
</dbReference>
<evidence type="ECO:0000313" key="1">
    <source>
        <dbReference type="EMBL" id="RSU05433.1"/>
    </source>
</evidence>
<dbReference type="InterPro" id="IPR001387">
    <property type="entry name" value="Cro/C1-type_HTH"/>
</dbReference>
<proteinExistence type="predicted"/>
<dbReference type="AlphaFoldDB" id="A0A369B436"/>
<protein>
    <submittedName>
        <fullName evidence="1">Transcriptional regulator</fullName>
    </submittedName>
</protein>
<dbReference type="GeneID" id="63145693"/>
<name>A0A369B436_9ENTE</name>
<dbReference type="Gene3D" id="1.10.260.40">
    <property type="entry name" value="lambda repressor-like DNA-binding domains"/>
    <property type="match status" value="1"/>
</dbReference>